<accession>A0A9W6KJQ9</accession>
<proteinExistence type="predicted"/>
<sequence>MTGAEAPAPVICSRCGTVPPGHHGRRPICRRCQLAARLDHLLDDGTGTPNPALAPLATHLLNLPNPHARLGALYRPAKVELLTALATGTIPLTHEALHDWPRPAAARYLRHRLVTCGVLPPIDRHLADLETWLRRRLAAVADHPHEHLLRQFALWHHLPRVRADAARRPLRANAKQYVTQQFTQAQAFLTWLVERGIAPRDVVQAHIDAWYSEHRVHQRHNLRGFLIWAVAHRHLPRRLIVPQPTYQSAASFTQQRRMALLRRYLTEDATPLTSRAAACLLLLYAQPLSRILHLTTDELTTVDGELLLRLGDPPSPVPAPFNELLNQLAAASAHAGTTLLFPGLVAGQPLAYSTLNRRLRKLGFPLIEARVSALRQLVLQAPAPVVADALGYHQTTTARQVAHAGATWSRYAGNEHHAGPRGRT</sequence>
<evidence type="ECO:0000313" key="1">
    <source>
        <dbReference type="EMBL" id="GLL02242.1"/>
    </source>
</evidence>
<keyword evidence="2" id="KW-1185">Reference proteome</keyword>
<dbReference type="GO" id="GO:0003677">
    <property type="term" value="F:DNA binding"/>
    <property type="evidence" value="ECO:0007669"/>
    <property type="project" value="InterPro"/>
</dbReference>
<dbReference type="InterPro" id="IPR011010">
    <property type="entry name" value="DNA_brk_join_enz"/>
</dbReference>
<gene>
    <name evidence="1" type="ORF">GCM10017581_039840</name>
</gene>
<organism evidence="1 2">
    <name type="scientific">Dactylosporangium matsuzakiense</name>
    <dbReference type="NCBI Taxonomy" id="53360"/>
    <lineage>
        <taxon>Bacteria</taxon>
        <taxon>Bacillati</taxon>
        <taxon>Actinomycetota</taxon>
        <taxon>Actinomycetes</taxon>
        <taxon>Micromonosporales</taxon>
        <taxon>Micromonosporaceae</taxon>
        <taxon>Dactylosporangium</taxon>
    </lineage>
</organism>
<dbReference type="SUPFAM" id="SSF56349">
    <property type="entry name" value="DNA breaking-rejoining enzymes"/>
    <property type="match status" value="1"/>
</dbReference>
<dbReference type="AlphaFoldDB" id="A0A9W6KJQ9"/>
<name>A0A9W6KJQ9_9ACTN</name>
<dbReference type="EMBL" id="BSFP01000022">
    <property type="protein sequence ID" value="GLL02242.1"/>
    <property type="molecule type" value="Genomic_DNA"/>
</dbReference>
<reference evidence="1" key="2">
    <citation type="submission" date="2023-01" db="EMBL/GenBank/DDBJ databases">
        <authorList>
            <person name="Sun Q."/>
            <person name="Evtushenko L."/>
        </authorList>
    </citation>
    <scope>NUCLEOTIDE SEQUENCE</scope>
    <source>
        <strain evidence="1">VKM Ac-1321</strain>
    </source>
</reference>
<comment type="caution">
    <text evidence="1">The sequence shown here is derived from an EMBL/GenBank/DDBJ whole genome shotgun (WGS) entry which is preliminary data.</text>
</comment>
<protein>
    <recommendedName>
        <fullName evidence="3">Site-specific recombinase XerD</fullName>
    </recommendedName>
</protein>
<reference evidence="1" key="1">
    <citation type="journal article" date="2014" name="Int. J. Syst. Evol. Microbiol.">
        <title>Complete genome sequence of Corynebacterium casei LMG S-19264T (=DSM 44701T), isolated from a smear-ripened cheese.</title>
        <authorList>
            <consortium name="US DOE Joint Genome Institute (JGI-PGF)"/>
            <person name="Walter F."/>
            <person name="Albersmeier A."/>
            <person name="Kalinowski J."/>
            <person name="Ruckert C."/>
        </authorList>
    </citation>
    <scope>NUCLEOTIDE SEQUENCE</scope>
    <source>
        <strain evidence="1">VKM Ac-1321</strain>
    </source>
</reference>
<dbReference type="Proteomes" id="UP001143480">
    <property type="component" value="Unassembled WGS sequence"/>
</dbReference>
<evidence type="ECO:0008006" key="3">
    <source>
        <dbReference type="Google" id="ProtNLM"/>
    </source>
</evidence>
<evidence type="ECO:0000313" key="2">
    <source>
        <dbReference type="Proteomes" id="UP001143480"/>
    </source>
</evidence>